<feature type="domain" description="Helix-turn-helix" evidence="1">
    <location>
        <begin position="55"/>
        <end position="103"/>
    </location>
</feature>
<reference evidence="2" key="1">
    <citation type="submission" date="2011-09" db="EMBL/GenBank/DDBJ databases">
        <title>The permanent draft genome of Mucilaginibacter paludis DSM 18603.</title>
        <authorList>
            <consortium name="US DOE Joint Genome Institute (JGI-PGF)"/>
            <person name="Lucas S."/>
            <person name="Han J."/>
            <person name="Lapidus A."/>
            <person name="Bruce D."/>
            <person name="Goodwin L."/>
            <person name="Pitluck S."/>
            <person name="Peters L."/>
            <person name="Kyrpides N."/>
            <person name="Mavromatis K."/>
            <person name="Ivanova N."/>
            <person name="Mikhailova N."/>
            <person name="Held B."/>
            <person name="Detter J.C."/>
            <person name="Tapia R."/>
            <person name="Han C."/>
            <person name="Land M."/>
            <person name="Hauser L."/>
            <person name="Markowitz V."/>
            <person name="Cheng J.-F."/>
            <person name="Hugenholtz P."/>
            <person name="Woyke T."/>
            <person name="Wu D."/>
            <person name="Tindall B."/>
            <person name="Brambilla E."/>
            <person name="Klenk H.-P."/>
            <person name="Eisen J.A."/>
        </authorList>
    </citation>
    <scope>NUCLEOTIDE SEQUENCE [LARGE SCALE GENOMIC DNA]</scope>
    <source>
        <strain evidence="2">DSM 18603</strain>
    </source>
</reference>
<dbReference type="HOGENOM" id="CLU_133781_4_0_10"/>
<organism evidence="2 3">
    <name type="scientific">Mucilaginibacter paludis DSM 18603</name>
    <dbReference type="NCBI Taxonomy" id="714943"/>
    <lineage>
        <taxon>Bacteria</taxon>
        <taxon>Pseudomonadati</taxon>
        <taxon>Bacteroidota</taxon>
        <taxon>Sphingobacteriia</taxon>
        <taxon>Sphingobacteriales</taxon>
        <taxon>Sphingobacteriaceae</taxon>
        <taxon>Mucilaginibacter</taxon>
    </lineage>
</organism>
<dbReference type="OrthoDB" id="1524679at2"/>
<dbReference type="PANTHER" id="PTHR34585:SF22">
    <property type="entry name" value="HELIX-TURN-HELIX DOMAIN-CONTAINING PROTEIN"/>
    <property type="match status" value="1"/>
</dbReference>
<dbReference type="STRING" id="714943.Mucpa_0119"/>
<dbReference type="EMBL" id="CM001403">
    <property type="protein sequence ID" value="EHQ24322.1"/>
    <property type="molecule type" value="Genomic_DNA"/>
</dbReference>
<dbReference type="SUPFAM" id="SSF46955">
    <property type="entry name" value="Putative DNA-binding domain"/>
    <property type="match status" value="1"/>
</dbReference>
<gene>
    <name evidence="2" type="ORF">Mucpa_0119</name>
</gene>
<dbReference type="Pfam" id="PF12728">
    <property type="entry name" value="HTH_17"/>
    <property type="match status" value="1"/>
</dbReference>
<name>H1YDY2_9SPHI</name>
<dbReference type="PANTHER" id="PTHR34585">
    <property type="match status" value="1"/>
</dbReference>
<dbReference type="RefSeq" id="WP_008503863.1">
    <property type="nucleotide sequence ID" value="NZ_CM001403.1"/>
</dbReference>
<proteinExistence type="predicted"/>
<dbReference type="AlphaFoldDB" id="H1YDY2"/>
<dbReference type="InterPro" id="IPR041657">
    <property type="entry name" value="HTH_17"/>
</dbReference>
<evidence type="ECO:0000313" key="2">
    <source>
        <dbReference type="EMBL" id="EHQ24322.1"/>
    </source>
</evidence>
<sequence length="109" mass="12722">MGRIDKKYRENSGVSRDQLLTVDDLFNFRTTLIKDIKEIMVEVVNNNNGQQVKNWLKSEEVRDLLSLSTGKLYSLRKRGILPYTRIGGMIYYSYQDIQKMLDSGKLLDQ</sequence>
<dbReference type="Proteomes" id="UP000002774">
    <property type="component" value="Chromosome"/>
</dbReference>
<dbReference type="InterPro" id="IPR009061">
    <property type="entry name" value="DNA-bd_dom_put_sf"/>
</dbReference>
<evidence type="ECO:0000259" key="1">
    <source>
        <dbReference type="Pfam" id="PF12728"/>
    </source>
</evidence>
<keyword evidence="3" id="KW-1185">Reference proteome</keyword>
<accession>H1YDY2</accession>
<evidence type="ECO:0000313" key="3">
    <source>
        <dbReference type="Proteomes" id="UP000002774"/>
    </source>
</evidence>
<protein>
    <recommendedName>
        <fullName evidence="1">Helix-turn-helix domain-containing protein</fullName>
    </recommendedName>
</protein>